<gene>
    <name evidence="2" type="ORF">BMAGN_1560</name>
</gene>
<evidence type="ECO:0000259" key="1">
    <source>
        <dbReference type="PROSITE" id="PS50943"/>
    </source>
</evidence>
<dbReference type="SUPFAM" id="SSF47413">
    <property type="entry name" value="lambda repressor-like DNA-binding domains"/>
    <property type="match status" value="1"/>
</dbReference>
<comment type="caution">
    <text evidence="2">The sequence shown here is derived from an EMBL/GenBank/DDBJ whole genome shotgun (WGS) entry which is preliminary data.</text>
</comment>
<dbReference type="STRING" id="1692.BMAGN_1560"/>
<keyword evidence="3" id="KW-1185">Reference proteome</keyword>
<protein>
    <submittedName>
        <fullName evidence="2">DNA-binding protein</fullName>
    </submittedName>
</protein>
<dbReference type="EMBL" id="JGZB01000009">
    <property type="protein sequence ID" value="KFI67750.1"/>
    <property type="molecule type" value="Genomic_DNA"/>
</dbReference>
<dbReference type="GO" id="GO:0003677">
    <property type="term" value="F:DNA binding"/>
    <property type="evidence" value="ECO:0007669"/>
    <property type="project" value="UniProtKB-KW"/>
</dbReference>
<name>A0A087B9Q0_9BIFI</name>
<dbReference type="PROSITE" id="PS50943">
    <property type="entry name" value="HTH_CROC1"/>
    <property type="match status" value="1"/>
</dbReference>
<keyword evidence="2" id="KW-0238">DNA-binding</keyword>
<dbReference type="RefSeq" id="WP_160257216.1">
    <property type="nucleotide sequence ID" value="NZ_JGZB01000009.1"/>
</dbReference>
<reference evidence="2 3" key="1">
    <citation type="submission" date="2014-03" db="EMBL/GenBank/DDBJ databases">
        <title>Genomics of Bifidobacteria.</title>
        <authorList>
            <person name="Ventura M."/>
            <person name="Milani C."/>
            <person name="Lugli G.A."/>
        </authorList>
    </citation>
    <scope>NUCLEOTIDE SEQUENCE [LARGE SCALE GENOMIC DNA]</scope>
    <source>
        <strain evidence="2 3">LMG 11591</strain>
    </source>
</reference>
<evidence type="ECO:0000313" key="2">
    <source>
        <dbReference type="EMBL" id="KFI67750.1"/>
    </source>
</evidence>
<dbReference type="SMART" id="SM00530">
    <property type="entry name" value="HTH_XRE"/>
    <property type="match status" value="1"/>
</dbReference>
<feature type="domain" description="HTH cro/C1-type" evidence="1">
    <location>
        <begin position="11"/>
        <end position="65"/>
    </location>
</feature>
<dbReference type="Proteomes" id="UP000029052">
    <property type="component" value="Unassembled WGS sequence"/>
</dbReference>
<dbReference type="InterPro" id="IPR001387">
    <property type="entry name" value="Cro/C1-type_HTH"/>
</dbReference>
<organism evidence="2 3">
    <name type="scientific">Bifidobacterium magnum</name>
    <dbReference type="NCBI Taxonomy" id="1692"/>
    <lineage>
        <taxon>Bacteria</taxon>
        <taxon>Bacillati</taxon>
        <taxon>Actinomycetota</taxon>
        <taxon>Actinomycetes</taxon>
        <taxon>Bifidobacteriales</taxon>
        <taxon>Bifidobacteriaceae</taxon>
        <taxon>Bifidobacterium</taxon>
    </lineage>
</organism>
<dbReference type="eggNOG" id="ENOG5031GWJ">
    <property type="taxonomic scope" value="Bacteria"/>
</dbReference>
<dbReference type="AlphaFoldDB" id="A0A087B9Q0"/>
<accession>A0A087B9Q0</accession>
<dbReference type="InterPro" id="IPR010982">
    <property type="entry name" value="Lambda_DNA-bd_dom_sf"/>
</dbReference>
<proteinExistence type="predicted"/>
<dbReference type="CDD" id="cd00093">
    <property type="entry name" value="HTH_XRE"/>
    <property type="match status" value="1"/>
</dbReference>
<dbReference type="Pfam" id="PF01381">
    <property type="entry name" value="HTH_3"/>
    <property type="match status" value="1"/>
</dbReference>
<sequence length="114" mass="12708">MDMNTAMAKALQARRAVVGITLRELSARAGIPSTTLDRIMHGTRNINVINLHKLAQAMNVTVPDLFEDAQKIIDRDQNSHIKETENAIAQNLGLAAYEDDNKENYFEDGWSEPA</sequence>
<dbReference type="Gene3D" id="1.10.260.40">
    <property type="entry name" value="lambda repressor-like DNA-binding domains"/>
    <property type="match status" value="1"/>
</dbReference>
<evidence type="ECO:0000313" key="3">
    <source>
        <dbReference type="Proteomes" id="UP000029052"/>
    </source>
</evidence>